<feature type="transmembrane region" description="Helical" evidence="1">
    <location>
        <begin position="105"/>
        <end position="125"/>
    </location>
</feature>
<dbReference type="Proteomes" id="UP000306575">
    <property type="component" value="Unassembled WGS sequence"/>
</dbReference>
<name>A0A4U7N4N0_9RHOB</name>
<protein>
    <recommendedName>
        <fullName evidence="4">Tryptophan-rich sensory protein</fullName>
    </recommendedName>
</protein>
<feature type="transmembrane region" description="Helical" evidence="1">
    <location>
        <begin position="137"/>
        <end position="159"/>
    </location>
</feature>
<keyword evidence="1" id="KW-1133">Transmembrane helix</keyword>
<feature type="transmembrane region" description="Helical" evidence="1">
    <location>
        <begin position="189"/>
        <end position="206"/>
    </location>
</feature>
<gene>
    <name evidence="2" type="ORF">FAP39_09410</name>
</gene>
<keyword evidence="3" id="KW-1185">Reference proteome</keyword>
<keyword evidence="1" id="KW-0812">Transmembrane</keyword>
<sequence>MARFPYLASAVAVTALLFAVSPLLTRDFAGFKPEQFPVVVDFWPAQPVGWTFGIWGVIYVWLVSSSVWGAIKHPHDPDWDAMRRPLLISLGIGMFWIAAANLSPILATGMIFVMAAYAIVAMLRAGAPSPMWQVNPVALYAGWLTAATGVGTSVILSGYGILQPQPAALAMLVGVLAVTLFVQSLKPTATAYPIAVIWALVGVIIANISSQGWYVIALCAIGIATIGLRTILSRR</sequence>
<evidence type="ECO:0000313" key="3">
    <source>
        <dbReference type="Proteomes" id="UP000306575"/>
    </source>
</evidence>
<reference evidence="2 3" key="1">
    <citation type="submission" date="2019-04" db="EMBL/GenBank/DDBJ databases">
        <title>Genome sequence of Pelagicola litoralis CL-ES2.</title>
        <authorList>
            <person name="Cao J."/>
        </authorList>
    </citation>
    <scope>NUCLEOTIDE SEQUENCE [LARGE SCALE GENOMIC DNA]</scope>
    <source>
        <strain evidence="2 3">CL-ES2</strain>
    </source>
</reference>
<dbReference type="OrthoDB" id="5189031at2"/>
<feature type="transmembrane region" description="Helical" evidence="1">
    <location>
        <begin position="212"/>
        <end position="232"/>
    </location>
</feature>
<evidence type="ECO:0000313" key="2">
    <source>
        <dbReference type="EMBL" id="TKZ20739.1"/>
    </source>
</evidence>
<dbReference type="AlphaFoldDB" id="A0A4U7N4N0"/>
<proteinExistence type="predicted"/>
<accession>A0A4U7N4N0</accession>
<feature type="transmembrane region" description="Helical" evidence="1">
    <location>
        <begin position="49"/>
        <end position="71"/>
    </location>
</feature>
<evidence type="ECO:0008006" key="4">
    <source>
        <dbReference type="Google" id="ProtNLM"/>
    </source>
</evidence>
<organism evidence="2 3">
    <name type="scientific">Shimia litoralis</name>
    <dbReference type="NCBI Taxonomy" id="420403"/>
    <lineage>
        <taxon>Bacteria</taxon>
        <taxon>Pseudomonadati</taxon>
        <taxon>Pseudomonadota</taxon>
        <taxon>Alphaproteobacteria</taxon>
        <taxon>Rhodobacterales</taxon>
        <taxon>Roseobacteraceae</taxon>
    </lineage>
</organism>
<feature type="transmembrane region" description="Helical" evidence="1">
    <location>
        <begin position="165"/>
        <end position="182"/>
    </location>
</feature>
<comment type="caution">
    <text evidence="2">The sequence shown here is derived from an EMBL/GenBank/DDBJ whole genome shotgun (WGS) entry which is preliminary data.</text>
</comment>
<keyword evidence="1" id="KW-0472">Membrane</keyword>
<feature type="transmembrane region" description="Helical" evidence="1">
    <location>
        <begin position="83"/>
        <end position="99"/>
    </location>
</feature>
<dbReference type="EMBL" id="SULI01000009">
    <property type="protein sequence ID" value="TKZ20739.1"/>
    <property type="molecule type" value="Genomic_DNA"/>
</dbReference>
<evidence type="ECO:0000256" key="1">
    <source>
        <dbReference type="SAM" id="Phobius"/>
    </source>
</evidence>